<keyword evidence="16" id="KW-1185">Reference proteome</keyword>
<dbReference type="GO" id="GO:0009156">
    <property type="term" value="P:ribonucleoside monophosphate biosynthetic process"/>
    <property type="evidence" value="ECO:0007669"/>
    <property type="project" value="InterPro"/>
</dbReference>
<dbReference type="GO" id="GO:0000287">
    <property type="term" value="F:magnesium ion binding"/>
    <property type="evidence" value="ECO:0007669"/>
    <property type="project" value="InterPro"/>
</dbReference>
<evidence type="ECO:0000256" key="9">
    <source>
        <dbReference type="ARBA" id="ARBA00022777"/>
    </source>
</evidence>
<dbReference type="CDD" id="cd06223">
    <property type="entry name" value="PRTases_typeI"/>
    <property type="match status" value="1"/>
</dbReference>
<dbReference type="NCBIfam" id="TIGR01251">
    <property type="entry name" value="ribP_PPkin"/>
    <property type="match status" value="1"/>
</dbReference>
<dbReference type="GO" id="GO:0004749">
    <property type="term" value="F:ribose phosphate diphosphokinase activity"/>
    <property type="evidence" value="ECO:0007669"/>
    <property type="project" value="UniProtKB-EC"/>
</dbReference>
<keyword evidence="5 15" id="KW-0808">Transferase</keyword>
<dbReference type="AlphaFoldDB" id="R9NZW3"/>
<dbReference type="SMART" id="SM01400">
    <property type="entry name" value="Pribosyltran_N"/>
    <property type="match status" value="1"/>
</dbReference>
<evidence type="ECO:0000256" key="2">
    <source>
        <dbReference type="ARBA" id="ARBA00004996"/>
    </source>
</evidence>
<dbReference type="InterPro" id="IPR000836">
    <property type="entry name" value="PRTase_dom"/>
</dbReference>
<dbReference type="eggNOG" id="KOG1448">
    <property type="taxonomic scope" value="Eukaryota"/>
</dbReference>
<dbReference type="InterPro" id="IPR005946">
    <property type="entry name" value="Rib-P_diPkinase"/>
</dbReference>
<dbReference type="PANTHER" id="PTHR10210">
    <property type="entry name" value="RIBOSE-PHOSPHATE DIPHOSPHOKINASE FAMILY MEMBER"/>
    <property type="match status" value="1"/>
</dbReference>
<dbReference type="GO" id="GO:0005524">
    <property type="term" value="F:ATP binding"/>
    <property type="evidence" value="ECO:0007669"/>
    <property type="project" value="UniProtKB-KW"/>
</dbReference>
<organism evidence="15 16">
    <name type="scientific">Pseudozyma hubeiensis (strain SY62)</name>
    <name type="common">Yeast</name>
    <dbReference type="NCBI Taxonomy" id="1305764"/>
    <lineage>
        <taxon>Eukaryota</taxon>
        <taxon>Fungi</taxon>
        <taxon>Dikarya</taxon>
        <taxon>Basidiomycota</taxon>
        <taxon>Ustilaginomycotina</taxon>
        <taxon>Ustilaginomycetes</taxon>
        <taxon>Ustilaginales</taxon>
        <taxon>Ustilaginaceae</taxon>
        <taxon>Pseudozyma</taxon>
    </lineage>
</organism>
<evidence type="ECO:0000256" key="12">
    <source>
        <dbReference type="ARBA" id="ARBA00049535"/>
    </source>
</evidence>
<dbReference type="OrthoDB" id="413572at2759"/>
<proteinExistence type="inferred from homology"/>
<dbReference type="Pfam" id="PF13793">
    <property type="entry name" value="Pribosyltran_N"/>
    <property type="match status" value="1"/>
</dbReference>
<dbReference type="SUPFAM" id="SSF53271">
    <property type="entry name" value="PRTase-like"/>
    <property type="match status" value="1"/>
</dbReference>
<evidence type="ECO:0000313" key="16">
    <source>
        <dbReference type="Proteomes" id="UP000014071"/>
    </source>
</evidence>
<evidence type="ECO:0000256" key="3">
    <source>
        <dbReference type="ARBA" id="ARBA00006478"/>
    </source>
</evidence>
<gene>
    <name evidence="15" type="ORF">PHSY_001853</name>
</gene>
<dbReference type="STRING" id="1305764.R9NZW3"/>
<evidence type="ECO:0000256" key="11">
    <source>
        <dbReference type="ARBA" id="ARBA00022842"/>
    </source>
</evidence>
<dbReference type="PROSITE" id="PS00114">
    <property type="entry name" value="PRPP_SYNTHASE"/>
    <property type="match status" value="1"/>
</dbReference>
<comment type="pathway">
    <text evidence="2">Metabolic intermediate biosynthesis; 5-phospho-alpha-D-ribose 1-diphosphate biosynthesis; 5-phospho-alpha-D-ribose 1-diphosphate from D-ribose 5-phosphate (route I): step 1/1.</text>
</comment>
<dbReference type="GO" id="GO:0006015">
    <property type="term" value="P:5-phosphoribose 1-diphosphate biosynthetic process"/>
    <property type="evidence" value="ECO:0007669"/>
    <property type="project" value="TreeGrafter"/>
</dbReference>
<evidence type="ECO:0000256" key="1">
    <source>
        <dbReference type="ARBA" id="ARBA00004496"/>
    </source>
</evidence>
<dbReference type="EC" id="2.7.6.1" evidence="4"/>
<evidence type="ECO:0000256" key="4">
    <source>
        <dbReference type="ARBA" id="ARBA00013247"/>
    </source>
</evidence>
<keyword evidence="10" id="KW-0067">ATP-binding</keyword>
<feature type="compositionally biased region" description="Pro residues" evidence="13">
    <location>
        <begin position="380"/>
        <end position="390"/>
    </location>
</feature>
<evidence type="ECO:0000256" key="6">
    <source>
        <dbReference type="ARBA" id="ARBA00022723"/>
    </source>
</evidence>
<dbReference type="GO" id="GO:0016301">
    <property type="term" value="F:kinase activity"/>
    <property type="evidence" value="ECO:0007669"/>
    <property type="project" value="UniProtKB-KW"/>
</dbReference>
<evidence type="ECO:0000256" key="5">
    <source>
        <dbReference type="ARBA" id="ARBA00022679"/>
    </source>
</evidence>
<dbReference type="GO" id="GO:0005737">
    <property type="term" value="C:cytoplasm"/>
    <property type="evidence" value="ECO:0007669"/>
    <property type="project" value="UniProtKB-SubCell"/>
</dbReference>
<dbReference type="RefSeq" id="XP_012187869.1">
    <property type="nucleotide sequence ID" value="XM_012332479.1"/>
</dbReference>
<evidence type="ECO:0000256" key="13">
    <source>
        <dbReference type="SAM" id="MobiDB-lite"/>
    </source>
</evidence>
<accession>R9NZW3</accession>
<evidence type="ECO:0000259" key="14">
    <source>
        <dbReference type="Pfam" id="PF13793"/>
    </source>
</evidence>
<feature type="compositionally biased region" description="Polar residues" evidence="13">
    <location>
        <begin position="348"/>
        <end position="357"/>
    </location>
</feature>
<dbReference type="GO" id="GO:0006164">
    <property type="term" value="P:purine nucleotide biosynthetic process"/>
    <property type="evidence" value="ECO:0007669"/>
    <property type="project" value="TreeGrafter"/>
</dbReference>
<sequence length="438" mass="47530">MTTTAGSIKVFSGTSHPELAQLIARRLGQPLGKATVTRNESGESIVRIAESVREHDVYIINTSCVSPTPTGAAASPNTSLMELLIMIHACKTASAKRITAVIPHFFYARQDKKDKSRAPITAKLIANMLENAGCDHVITMDLHASQIQGFFDVPVDNLYAEPAALQYIREMVDVNKAVIVSPDAGGAKRATSLADRLELDFALFHKERKRANEVSRMVLVGNVEGKVAILVDDMADTCGTLDLAASQLIEYGAERVLAIVTHGILSGPALDRITNSRLEKLIVTNTLPQSHNRSRCSKIEEIDISHVLAETIRRSHYGESVSVLFNQIPYDTPQPYRHEHDDEILASTATPTTTGGLSISGLDSKPHSRGVSPSQSRHFPPSPYTLPDPPAAANYFAEQKHALPPSKGDADATVVGEVLETPKASESRFTPSPLRRHV</sequence>
<evidence type="ECO:0000313" key="15">
    <source>
        <dbReference type="EMBL" id="GAC94282.1"/>
    </source>
</evidence>
<name>R9NZW3_PSEHS</name>
<comment type="similarity">
    <text evidence="3">Belongs to the ribose-phosphate pyrophosphokinase family.</text>
</comment>
<evidence type="ECO:0000256" key="7">
    <source>
        <dbReference type="ARBA" id="ARBA00022727"/>
    </source>
</evidence>
<keyword evidence="7" id="KW-0545">Nucleotide biosynthesis</keyword>
<dbReference type="NCBIfam" id="NF002320">
    <property type="entry name" value="PRK01259.1"/>
    <property type="match status" value="1"/>
</dbReference>
<keyword evidence="6" id="KW-0479">Metal-binding</keyword>
<dbReference type="InterPro" id="IPR029099">
    <property type="entry name" value="Pribosyltran_N"/>
</dbReference>
<dbReference type="PANTHER" id="PTHR10210:SF32">
    <property type="entry name" value="RIBOSE-PHOSPHATE PYROPHOSPHOKINASE 2"/>
    <property type="match status" value="1"/>
</dbReference>
<evidence type="ECO:0000256" key="8">
    <source>
        <dbReference type="ARBA" id="ARBA00022741"/>
    </source>
</evidence>
<dbReference type="FunFam" id="3.40.50.2020:FF:000005">
    <property type="entry name" value="Ribose-phosphate pyrophosphokinase 1"/>
    <property type="match status" value="1"/>
</dbReference>
<dbReference type="GeneID" id="24107148"/>
<dbReference type="InterPro" id="IPR000842">
    <property type="entry name" value="PRib_PP_synth_CS"/>
</dbReference>
<dbReference type="InterPro" id="IPR029057">
    <property type="entry name" value="PRTase-like"/>
</dbReference>
<feature type="region of interest" description="Disordered" evidence="13">
    <location>
        <begin position="348"/>
        <end position="438"/>
    </location>
</feature>
<dbReference type="EMBL" id="DF238783">
    <property type="protein sequence ID" value="GAC94282.1"/>
    <property type="molecule type" value="Genomic_DNA"/>
</dbReference>
<dbReference type="FunFam" id="3.40.50.2020:FF:000014">
    <property type="entry name" value="Ribose-phosphate pyrophosphokinase 1"/>
    <property type="match status" value="1"/>
</dbReference>
<dbReference type="GO" id="GO:0002189">
    <property type="term" value="C:ribose phosphate diphosphokinase complex"/>
    <property type="evidence" value="ECO:0007669"/>
    <property type="project" value="TreeGrafter"/>
</dbReference>
<comment type="subcellular location">
    <subcellularLocation>
        <location evidence="1">Cytoplasm</location>
    </subcellularLocation>
</comment>
<dbReference type="Gene3D" id="3.40.50.2020">
    <property type="match status" value="2"/>
</dbReference>
<evidence type="ECO:0000256" key="10">
    <source>
        <dbReference type="ARBA" id="ARBA00022840"/>
    </source>
</evidence>
<dbReference type="Proteomes" id="UP000014071">
    <property type="component" value="Unassembled WGS sequence"/>
</dbReference>
<feature type="domain" description="Ribose-phosphate pyrophosphokinase N-terminal" evidence="14">
    <location>
        <begin position="8"/>
        <end position="133"/>
    </location>
</feature>
<keyword evidence="8" id="KW-0547">Nucleotide-binding</keyword>
<keyword evidence="9 15" id="KW-0418">Kinase</keyword>
<keyword evidence="11" id="KW-0460">Magnesium</keyword>
<dbReference type="Pfam" id="PF14572">
    <property type="entry name" value="Pribosyl_synth"/>
    <property type="match status" value="1"/>
</dbReference>
<dbReference type="HOGENOM" id="CLU_033546_4_1_1"/>
<reference evidence="16" key="1">
    <citation type="journal article" date="2013" name="Genome Announc.">
        <title>Draft genome sequence of the basidiomycetous yeast-like fungus Pseudozyma hubeiensis SY62, which produces an abundant amount of the biosurfactant mannosylerythritol lipids.</title>
        <authorList>
            <person name="Konishi M."/>
            <person name="Hatada Y."/>
            <person name="Horiuchi J."/>
        </authorList>
    </citation>
    <scope>NUCLEOTIDE SEQUENCE [LARGE SCALE GENOMIC DNA]</scope>
    <source>
        <strain evidence="16">SY62</strain>
    </source>
</reference>
<protein>
    <recommendedName>
        <fullName evidence="4">ribose-phosphate diphosphokinase</fullName>
        <ecNumber evidence="4">2.7.6.1</ecNumber>
    </recommendedName>
</protein>
<comment type="catalytic activity">
    <reaction evidence="12">
        <text>D-ribose 5-phosphate + ATP = 5-phospho-alpha-D-ribose 1-diphosphate + AMP + H(+)</text>
        <dbReference type="Rhea" id="RHEA:15609"/>
        <dbReference type="ChEBI" id="CHEBI:15378"/>
        <dbReference type="ChEBI" id="CHEBI:30616"/>
        <dbReference type="ChEBI" id="CHEBI:58017"/>
        <dbReference type="ChEBI" id="CHEBI:78346"/>
        <dbReference type="ChEBI" id="CHEBI:456215"/>
        <dbReference type="EC" id="2.7.6.1"/>
    </reaction>
</comment>